<accession>A0A9Q0Q0D7</accession>
<protein>
    <submittedName>
        <fullName evidence="1">Uncharacterized protein</fullName>
    </submittedName>
</protein>
<organism evidence="1 2">
    <name type="scientific">Salix purpurea</name>
    <name type="common">Purple osier willow</name>
    <dbReference type="NCBI Taxonomy" id="77065"/>
    <lineage>
        <taxon>Eukaryota</taxon>
        <taxon>Viridiplantae</taxon>
        <taxon>Streptophyta</taxon>
        <taxon>Embryophyta</taxon>
        <taxon>Tracheophyta</taxon>
        <taxon>Spermatophyta</taxon>
        <taxon>Magnoliopsida</taxon>
        <taxon>eudicotyledons</taxon>
        <taxon>Gunneridae</taxon>
        <taxon>Pentapetalae</taxon>
        <taxon>rosids</taxon>
        <taxon>fabids</taxon>
        <taxon>Malpighiales</taxon>
        <taxon>Salicaceae</taxon>
        <taxon>Saliceae</taxon>
        <taxon>Salix</taxon>
    </lineage>
</organism>
<dbReference type="EMBL" id="JAPFFK010000017">
    <property type="protein sequence ID" value="KAJ6697722.1"/>
    <property type="molecule type" value="Genomic_DNA"/>
</dbReference>
<dbReference type="Proteomes" id="UP001151532">
    <property type="component" value="Chromosome 6"/>
</dbReference>
<proteinExistence type="predicted"/>
<comment type="caution">
    <text evidence="1">The sequence shown here is derived from an EMBL/GenBank/DDBJ whole genome shotgun (WGS) entry which is preliminary data.</text>
</comment>
<dbReference type="AlphaFoldDB" id="A0A9Q0Q0D7"/>
<gene>
    <name evidence="1" type="ORF">OIU79_011305</name>
</gene>
<name>A0A9Q0Q0D7_SALPP</name>
<reference evidence="1" key="1">
    <citation type="submission" date="2022-11" db="EMBL/GenBank/DDBJ databases">
        <authorList>
            <person name="Hyden B.L."/>
            <person name="Feng K."/>
            <person name="Yates T."/>
            <person name="Jawdy S."/>
            <person name="Smart L.B."/>
            <person name="Muchero W."/>
        </authorList>
    </citation>
    <scope>NUCLEOTIDE SEQUENCE</scope>
    <source>
        <tissue evidence="1">Shoot tip</tissue>
    </source>
</reference>
<keyword evidence="2" id="KW-1185">Reference proteome</keyword>
<sequence length="141" mass="16041">MGTISALKSPEHEKSSAHMLLKKQGTFSLFSGRNNFSKLWSNCRVNLLRLSFASAVDLKERVDWILKGMSLRIALRALTLERSQIKRSGFLPWIMLMLQGVVLPETHLLYRTKFEAALPDIMESFNDLYRSITGRITAEGP</sequence>
<evidence type="ECO:0000313" key="1">
    <source>
        <dbReference type="EMBL" id="KAJ6697722.1"/>
    </source>
</evidence>
<evidence type="ECO:0000313" key="2">
    <source>
        <dbReference type="Proteomes" id="UP001151532"/>
    </source>
</evidence>
<reference evidence="1" key="2">
    <citation type="journal article" date="2023" name="Int. J. Mol. Sci.">
        <title>De Novo Assembly and Annotation of 11 Diverse Shrub Willow (Salix) Genomes Reveals Novel Gene Organization in Sex-Linked Regions.</title>
        <authorList>
            <person name="Hyden B."/>
            <person name="Feng K."/>
            <person name="Yates T.B."/>
            <person name="Jawdy S."/>
            <person name="Cereghino C."/>
            <person name="Smart L.B."/>
            <person name="Muchero W."/>
        </authorList>
    </citation>
    <scope>NUCLEOTIDE SEQUENCE</scope>
    <source>
        <tissue evidence="1">Shoot tip</tissue>
    </source>
</reference>